<evidence type="ECO:0000256" key="4">
    <source>
        <dbReference type="ARBA" id="ARBA00023136"/>
    </source>
</evidence>
<dbReference type="PANTHER" id="PTHR43341">
    <property type="entry name" value="AMINO ACID PERMEASE"/>
    <property type="match status" value="1"/>
</dbReference>
<dbReference type="EMBL" id="KZ825123">
    <property type="protein sequence ID" value="PYI20669.1"/>
    <property type="molecule type" value="Genomic_DNA"/>
</dbReference>
<feature type="transmembrane region" description="Helical" evidence="6">
    <location>
        <begin position="131"/>
        <end position="154"/>
    </location>
</feature>
<keyword evidence="9" id="KW-1185">Reference proteome</keyword>
<gene>
    <name evidence="8" type="ORF">BO99DRAFT_431371</name>
</gene>
<dbReference type="STRING" id="1450538.A0A2V5H8P2"/>
<reference evidence="8 9" key="1">
    <citation type="submission" date="2018-02" db="EMBL/GenBank/DDBJ databases">
        <title>The genomes of Aspergillus section Nigri reveals drivers in fungal speciation.</title>
        <authorList>
            <consortium name="DOE Joint Genome Institute"/>
            <person name="Vesth T.C."/>
            <person name="Nybo J."/>
            <person name="Theobald S."/>
            <person name="Brandl J."/>
            <person name="Frisvad J.C."/>
            <person name="Nielsen K.F."/>
            <person name="Lyhne E.K."/>
            <person name="Kogle M.E."/>
            <person name="Kuo A."/>
            <person name="Riley R."/>
            <person name="Clum A."/>
            <person name="Nolan M."/>
            <person name="Lipzen A."/>
            <person name="Salamov A."/>
            <person name="Henrissat B."/>
            <person name="Wiebenga A."/>
            <person name="De vries R.P."/>
            <person name="Grigoriev I.V."/>
            <person name="Mortensen U.H."/>
            <person name="Andersen M.R."/>
            <person name="Baker S.E."/>
        </authorList>
    </citation>
    <scope>NUCLEOTIDE SEQUENCE [LARGE SCALE GENOMIC DNA]</scope>
    <source>
        <strain evidence="8 9">CBS 115571</strain>
    </source>
</reference>
<feature type="transmembrane region" description="Helical" evidence="6">
    <location>
        <begin position="15"/>
        <end position="35"/>
    </location>
</feature>
<comment type="subcellular location">
    <subcellularLocation>
        <location evidence="1">Membrane</location>
        <topology evidence="1">Multi-pass membrane protein</topology>
    </subcellularLocation>
</comment>
<evidence type="ECO:0000259" key="7">
    <source>
        <dbReference type="Pfam" id="PF00324"/>
    </source>
</evidence>
<dbReference type="InterPro" id="IPR050524">
    <property type="entry name" value="APC_YAT"/>
</dbReference>
<evidence type="ECO:0000256" key="3">
    <source>
        <dbReference type="ARBA" id="ARBA00022989"/>
    </source>
</evidence>
<dbReference type="InterPro" id="IPR004841">
    <property type="entry name" value="AA-permease/SLC12A_dom"/>
</dbReference>
<dbReference type="GO" id="GO:0016020">
    <property type="term" value="C:membrane"/>
    <property type="evidence" value="ECO:0007669"/>
    <property type="project" value="UniProtKB-SubCell"/>
</dbReference>
<dbReference type="AlphaFoldDB" id="A0A2V5H8P2"/>
<feature type="transmembrane region" description="Helical" evidence="6">
    <location>
        <begin position="397"/>
        <end position="417"/>
    </location>
</feature>
<feature type="transmembrane region" description="Helical" evidence="6">
    <location>
        <begin position="486"/>
        <end position="503"/>
    </location>
</feature>
<evidence type="ECO:0000256" key="1">
    <source>
        <dbReference type="ARBA" id="ARBA00004141"/>
    </source>
</evidence>
<feature type="transmembrane region" description="Helical" evidence="6">
    <location>
        <begin position="310"/>
        <end position="330"/>
    </location>
</feature>
<name>A0A2V5H8P2_ASPV1</name>
<dbReference type="GO" id="GO:0015171">
    <property type="term" value="F:amino acid transmembrane transporter activity"/>
    <property type="evidence" value="ECO:0007669"/>
    <property type="project" value="TreeGrafter"/>
</dbReference>
<protein>
    <submittedName>
        <fullName evidence="8">Amino acid transporter</fullName>
    </submittedName>
</protein>
<organism evidence="8 9">
    <name type="scientific">Aspergillus violaceofuscus (strain CBS 115571)</name>
    <dbReference type="NCBI Taxonomy" id="1450538"/>
    <lineage>
        <taxon>Eukaryota</taxon>
        <taxon>Fungi</taxon>
        <taxon>Dikarya</taxon>
        <taxon>Ascomycota</taxon>
        <taxon>Pezizomycotina</taxon>
        <taxon>Eurotiomycetes</taxon>
        <taxon>Eurotiomycetidae</taxon>
        <taxon>Eurotiales</taxon>
        <taxon>Aspergillaceae</taxon>
        <taxon>Aspergillus</taxon>
    </lineage>
</organism>
<keyword evidence="3 6" id="KW-1133">Transmembrane helix</keyword>
<dbReference type="OMA" id="FMITISG"/>
<keyword evidence="2 6" id="KW-0812">Transmembrane</keyword>
<evidence type="ECO:0000313" key="8">
    <source>
        <dbReference type="EMBL" id="PYI20669.1"/>
    </source>
</evidence>
<feature type="transmembrane region" description="Helical" evidence="6">
    <location>
        <begin position="47"/>
        <end position="64"/>
    </location>
</feature>
<evidence type="ECO:0000256" key="5">
    <source>
        <dbReference type="SAM" id="MobiDB-lite"/>
    </source>
</evidence>
<evidence type="ECO:0000313" key="9">
    <source>
        <dbReference type="Proteomes" id="UP000249829"/>
    </source>
</evidence>
<evidence type="ECO:0000256" key="6">
    <source>
        <dbReference type="SAM" id="Phobius"/>
    </source>
</evidence>
<feature type="domain" description="Amino acid permease/ SLC12A" evidence="7">
    <location>
        <begin position="20"/>
        <end position="419"/>
    </location>
</feature>
<accession>A0A2V5H8P2</accession>
<feature type="transmembrane region" description="Helical" evidence="6">
    <location>
        <begin position="243"/>
        <end position="265"/>
    </location>
</feature>
<keyword evidence="4 6" id="KW-0472">Membrane</keyword>
<feature type="transmembrane region" description="Helical" evidence="6">
    <location>
        <begin position="351"/>
        <end position="377"/>
    </location>
</feature>
<dbReference type="Pfam" id="PF00324">
    <property type="entry name" value="AA_permease"/>
    <property type="match status" value="1"/>
</dbReference>
<evidence type="ECO:0000256" key="2">
    <source>
        <dbReference type="ARBA" id="ARBA00022692"/>
    </source>
</evidence>
<feature type="transmembrane region" description="Helical" evidence="6">
    <location>
        <begin position="160"/>
        <end position="178"/>
    </location>
</feature>
<dbReference type="Proteomes" id="UP000249829">
    <property type="component" value="Unassembled WGS sequence"/>
</dbReference>
<feature type="region of interest" description="Disordered" evidence="5">
    <location>
        <begin position="580"/>
        <end position="601"/>
    </location>
</feature>
<feature type="transmembrane region" description="Helical" evidence="6">
    <location>
        <begin position="453"/>
        <end position="474"/>
    </location>
</feature>
<proteinExistence type="predicted"/>
<dbReference type="Gene3D" id="1.20.1740.10">
    <property type="entry name" value="Amino acid/polyamine transporter I"/>
    <property type="match status" value="1"/>
</dbReference>
<sequence length="601" mass="66448">MPVRRETPERLKQELFGFQIFFITLSAVIGSGIFVNNGSALAISGPLGLILAALIMSVVVLSVNECVAELTQQFPVYNAIVEYVRTFVDDDLGWVIGLVYWYAYAASFASQNSMAGSLLAYWGLGTTWRALICYALAPIVFLLLNLTGVFWYGIVETIGGFLKLIMIVSISIYLYAIAGNGDTKGIVDASSPRFEAGMGFENSGHAACFAIPITAYAFQGIELYAMAAFEARDAHAIRWPSRWISYVVVVVYIMCTVGEILTVSWNDNRLPRLHDGTQESTFSATSSVGSASSMIILAALNTKSKAMAGFLNGCLLFSAFSAANTSLYVASRTLYGIARSMPREFWITKKLSILSQGTRVPVGALLATVLAFCWVPFLRLNNGFVTQQVVQVVSTSASNAIMIVWAAICLAFLRYYYWLKKHDPELRHSSRPEFIRDSPQYTPRGSLLVIQPVQAWVGLIGCVAIFAFSSATWWGSHATVTEVAMAYGAHLVVVLLLVVLKVCRRRKEWFRATPSAVQLLSILNDLRVRKIDRWEPTTLERVKKVSVLLLRRYRNSSPEVAQSQEPQELYGRVVVSQHDTNGLAKFRTPVPVPQPRDSSDV</sequence>
<dbReference type="PANTHER" id="PTHR43341:SF9">
    <property type="entry name" value="DICARBOXYLIC AMINO ACID PERMEASE"/>
    <property type="match status" value="1"/>
</dbReference>